<reference evidence="3 4" key="1">
    <citation type="submission" date="2024-09" db="EMBL/GenBank/DDBJ databases">
        <authorList>
            <person name="Sun Q."/>
            <person name="Mori K."/>
        </authorList>
    </citation>
    <scope>NUCLEOTIDE SEQUENCE [LARGE SCALE GENOMIC DNA]</scope>
    <source>
        <strain evidence="3 4">KCTC 22789</strain>
    </source>
</reference>
<evidence type="ECO:0000259" key="2">
    <source>
        <dbReference type="Pfam" id="PF02878"/>
    </source>
</evidence>
<evidence type="ECO:0000313" key="4">
    <source>
        <dbReference type="Proteomes" id="UP001589799"/>
    </source>
</evidence>
<protein>
    <recommendedName>
        <fullName evidence="2">Alpha-D-phosphohexomutase alpha/beta/alpha domain-containing protein</fullName>
    </recommendedName>
</protein>
<evidence type="ECO:0000313" key="3">
    <source>
        <dbReference type="EMBL" id="MFC0340781.1"/>
    </source>
</evidence>
<comment type="similarity">
    <text evidence="1">Belongs to the phosphohexose mutase family.</text>
</comment>
<dbReference type="EMBL" id="JBHLWE010000026">
    <property type="protein sequence ID" value="MFC0340781.1"/>
    <property type="molecule type" value="Genomic_DNA"/>
</dbReference>
<dbReference type="RefSeq" id="WP_377698441.1">
    <property type="nucleotide sequence ID" value="NZ_JBHLWE010000026.1"/>
</dbReference>
<name>A0ABV6I3X9_9RHOB</name>
<evidence type="ECO:0000256" key="1">
    <source>
        <dbReference type="ARBA" id="ARBA00010231"/>
    </source>
</evidence>
<feature type="domain" description="Alpha-D-phosphohexomutase alpha/beta/alpha" evidence="2">
    <location>
        <begin position="4"/>
        <end position="38"/>
    </location>
</feature>
<comment type="caution">
    <text evidence="3">The sequence shown here is derived from an EMBL/GenBank/DDBJ whole genome shotgun (WGS) entry which is preliminary data.</text>
</comment>
<feature type="non-terminal residue" evidence="3">
    <location>
        <position position="40"/>
    </location>
</feature>
<dbReference type="Proteomes" id="UP001589799">
    <property type="component" value="Unassembled WGS sequence"/>
</dbReference>
<gene>
    <name evidence="3" type="ORF">ACFFII_08400</name>
</gene>
<accession>A0ABV6I3X9</accession>
<proteinExistence type="inferred from homology"/>
<dbReference type="InterPro" id="IPR005844">
    <property type="entry name" value="A-D-PHexomutase_a/b/a-I"/>
</dbReference>
<dbReference type="Pfam" id="PF02878">
    <property type="entry name" value="PGM_PMM_I"/>
    <property type="match status" value="1"/>
</dbReference>
<dbReference type="Gene3D" id="3.40.120.10">
    <property type="entry name" value="Alpha-D-Glucose-1,6-Bisphosphate, subunit A, domain 3"/>
    <property type="match status" value="1"/>
</dbReference>
<dbReference type="SUPFAM" id="SSF53738">
    <property type="entry name" value="Phosphoglucomutase, first 3 domains"/>
    <property type="match status" value="1"/>
</dbReference>
<organism evidence="3 4">
    <name type="scientific">Paracoccus niistensis</name>
    <dbReference type="NCBI Taxonomy" id="632935"/>
    <lineage>
        <taxon>Bacteria</taxon>
        <taxon>Pseudomonadati</taxon>
        <taxon>Pseudomonadota</taxon>
        <taxon>Alphaproteobacteria</taxon>
        <taxon>Rhodobacterales</taxon>
        <taxon>Paracoccaceae</taxon>
        <taxon>Paracoccus</taxon>
    </lineage>
</organism>
<keyword evidence="4" id="KW-1185">Reference proteome</keyword>
<sequence length="40" mass="4242">MSRSLFGTDGVRGRANSHPMTAEMALRLGAAAGRYFRGDG</sequence>
<dbReference type="InterPro" id="IPR016055">
    <property type="entry name" value="A-D-PHexomutase_a/b/a-I/II/III"/>
</dbReference>